<dbReference type="Proteomes" id="UP001390339">
    <property type="component" value="Unassembled WGS sequence"/>
</dbReference>
<evidence type="ECO:0000259" key="3">
    <source>
        <dbReference type="Pfam" id="PF04825"/>
    </source>
</evidence>
<evidence type="ECO:0000256" key="1">
    <source>
        <dbReference type="ARBA" id="ARBA00004123"/>
    </source>
</evidence>
<organism evidence="4 5">
    <name type="scientific">Apiospora arundinis</name>
    <dbReference type="NCBI Taxonomy" id="335852"/>
    <lineage>
        <taxon>Eukaryota</taxon>
        <taxon>Fungi</taxon>
        <taxon>Dikarya</taxon>
        <taxon>Ascomycota</taxon>
        <taxon>Pezizomycotina</taxon>
        <taxon>Sordariomycetes</taxon>
        <taxon>Xylariomycetidae</taxon>
        <taxon>Amphisphaeriales</taxon>
        <taxon>Apiosporaceae</taxon>
        <taxon>Apiospora</taxon>
    </lineage>
</organism>
<keyword evidence="5" id="KW-1185">Reference proteome</keyword>
<sequence length="111" mass="12354">MFYSHEILTDRQYGVATIWIVATIGSRSQTKRVTRKAIQEVEIQKAVGKIIEPGAPIALRLQGNLLFGVSGVLNQQCQYLLTDAQKVNFHMNAFFKSITRNDMDVGAGNGR</sequence>
<evidence type="ECO:0000256" key="2">
    <source>
        <dbReference type="ARBA" id="ARBA00023242"/>
    </source>
</evidence>
<dbReference type="PANTHER" id="PTHR12585">
    <property type="entry name" value="SCC1 / RAD21 FAMILY MEMBER"/>
    <property type="match status" value="1"/>
</dbReference>
<comment type="subcellular location">
    <subcellularLocation>
        <location evidence="1">Nucleus</location>
    </subcellularLocation>
</comment>
<evidence type="ECO:0000313" key="5">
    <source>
        <dbReference type="Proteomes" id="UP001390339"/>
    </source>
</evidence>
<keyword evidence="2" id="KW-0539">Nucleus</keyword>
<protein>
    <submittedName>
        <fullName evidence="4">Meiotic recombination protein rec8</fullName>
    </submittedName>
</protein>
<dbReference type="InterPro" id="IPR039781">
    <property type="entry name" value="Rad21/Rec8-like"/>
</dbReference>
<evidence type="ECO:0000313" key="4">
    <source>
        <dbReference type="EMBL" id="KAK8877217.1"/>
    </source>
</evidence>
<dbReference type="Pfam" id="PF04825">
    <property type="entry name" value="Rad21_Rec8_N"/>
    <property type="match status" value="1"/>
</dbReference>
<dbReference type="InterPro" id="IPR006910">
    <property type="entry name" value="Rad21_Rec8_N"/>
</dbReference>
<proteinExistence type="predicted"/>
<reference evidence="4 5" key="1">
    <citation type="journal article" date="2024" name="IMA Fungus">
        <title>Apiospora arundinis, a panoply of carbohydrate-active enzymes and secondary metabolites.</title>
        <authorList>
            <person name="Sorensen T."/>
            <person name="Petersen C."/>
            <person name="Muurmann A.T."/>
            <person name="Christiansen J.V."/>
            <person name="Brundto M.L."/>
            <person name="Overgaard C.K."/>
            <person name="Boysen A.T."/>
            <person name="Wollenberg R.D."/>
            <person name="Larsen T.O."/>
            <person name="Sorensen J.L."/>
            <person name="Nielsen K.L."/>
            <person name="Sondergaard T.E."/>
        </authorList>
    </citation>
    <scope>NUCLEOTIDE SEQUENCE [LARGE SCALE GENOMIC DNA]</scope>
    <source>
        <strain evidence="4 5">AAU 773</strain>
    </source>
</reference>
<accession>A0ABR2JHU2</accession>
<gene>
    <name evidence="4" type="ORF">PGQ11_002163</name>
</gene>
<feature type="domain" description="Rad21/Rec8-like protein N-terminal" evidence="3">
    <location>
        <begin position="1"/>
        <end position="105"/>
    </location>
</feature>
<dbReference type="EMBL" id="JAPCWZ010000002">
    <property type="protein sequence ID" value="KAK8877217.1"/>
    <property type="molecule type" value="Genomic_DNA"/>
</dbReference>
<comment type="caution">
    <text evidence="4">The sequence shown here is derived from an EMBL/GenBank/DDBJ whole genome shotgun (WGS) entry which is preliminary data.</text>
</comment>
<dbReference type="PANTHER" id="PTHR12585:SF70">
    <property type="entry name" value="RAD21_REC8 N TERMINAL DOMAIN PROTEIN (AFU_ORTHOLOGUE AFUA_6G02900)"/>
    <property type="match status" value="1"/>
</dbReference>
<name>A0ABR2JHU2_9PEZI</name>